<comment type="caution">
    <text evidence="2">The sequence shown here is derived from an EMBL/GenBank/DDBJ whole genome shotgun (WGS) entry which is preliminary data.</text>
</comment>
<feature type="transmembrane region" description="Helical" evidence="1">
    <location>
        <begin position="6"/>
        <end position="26"/>
    </location>
</feature>
<keyword evidence="1" id="KW-0812">Transmembrane</keyword>
<protein>
    <submittedName>
        <fullName evidence="2">DUF1467 family protein</fullName>
    </submittedName>
</protein>
<evidence type="ECO:0000313" key="2">
    <source>
        <dbReference type="EMBL" id="RLP72717.1"/>
    </source>
</evidence>
<proteinExistence type="predicted"/>
<evidence type="ECO:0000256" key="1">
    <source>
        <dbReference type="SAM" id="Phobius"/>
    </source>
</evidence>
<keyword evidence="1" id="KW-1133">Transmembrane helix</keyword>
<evidence type="ECO:0000313" key="3">
    <source>
        <dbReference type="Proteomes" id="UP000269692"/>
    </source>
</evidence>
<dbReference type="OrthoDB" id="9804637at2"/>
<name>A0A3L6ZXS2_9HYPH</name>
<accession>A0A3L6ZXS2</accession>
<dbReference type="EMBL" id="RCTF01000025">
    <property type="protein sequence ID" value="RLP72717.1"/>
    <property type="molecule type" value="Genomic_DNA"/>
</dbReference>
<feature type="transmembrane region" description="Helical" evidence="1">
    <location>
        <begin position="53"/>
        <end position="76"/>
    </location>
</feature>
<reference evidence="2 3" key="1">
    <citation type="submission" date="2018-10" db="EMBL/GenBank/DDBJ databases">
        <title>Xanthobacter tagetidis genome sequencing and assembly.</title>
        <authorList>
            <person name="Maclea K.S."/>
            <person name="Goen A.E."/>
            <person name="Fatima S.A."/>
        </authorList>
    </citation>
    <scope>NUCLEOTIDE SEQUENCE [LARGE SCALE GENOMIC DNA]</scope>
    <source>
        <strain evidence="2 3">ATCC 700314</strain>
    </source>
</reference>
<dbReference type="Proteomes" id="UP000269692">
    <property type="component" value="Unassembled WGS sequence"/>
</dbReference>
<dbReference type="AlphaFoldDB" id="A0A3L6ZXS2"/>
<keyword evidence="3" id="KW-1185">Reference proteome</keyword>
<dbReference type="InterPro" id="IPR009935">
    <property type="entry name" value="DUF1467"/>
</dbReference>
<gene>
    <name evidence="2" type="ORF">D9R14_21300</name>
</gene>
<sequence length="90" mass="9749">MSPLTFLAIYFIVWWVTLFAVLPWGVRSQAESADITPGTDPGAPVRPLLLKKLIATTVVAAIITGGLIYLVTSGVVSMDDFPMPFDTRPL</sequence>
<organism evidence="2 3">
    <name type="scientific">Xanthobacter tagetidis</name>
    <dbReference type="NCBI Taxonomy" id="60216"/>
    <lineage>
        <taxon>Bacteria</taxon>
        <taxon>Pseudomonadati</taxon>
        <taxon>Pseudomonadota</taxon>
        <taxon>Alphaproteobacteria</taxon>
        <taxon>Hyphomicrobiales</taxon>
        <taxon>Xanthobacteraceae</taxon>
        <taxon>Xanthobacter</taxon>
    </lineage>
</organism>
<dbReference type="RefSeq" id="WP_121625422.1">
    <property type="nucleotide sequence ID" value="NZ_JACIIW010000012.1"/>
</dbReference>
<dbReference type="Pfam" id="PF07330">
    <property type="entry name" value="DUF1467"/>
    <property type="match status" value="1"/>
</dbReference>
<keyword evidence="1" id="KW-0472">Membrane</keyword>